<dbReference type="EMBL" id="CP019646">
    <property type="protein sequence ID" value="AQQ70566.1"/>
    <property type="molecule type" value="Genomic_DNA"/>
</dbReference>
<dbReference type="KEGG" id="pbas:SMSP2_00918"/>
<sequence precursor="true">MIQLKIQKPKNMTQMQAKELAFLFVYLSAVMFFLFCIGTNEICAESNSAEDSQTQLLTVAFDTASAIPVHPHIKDLCKTQAAVVEACIESGRIEMAERFADKIQNWRKAHCYAQIAAKLAADGRQKKADMLLAKARHALVDEKDGWRRELVTNLIDSVEKSKNNHIGSGPDTCGEFDIAKSKEWIAALEETSARGDFDLTMKALKRYVFLFERYYQQSEFRETVEKNIRKSWQKMPPSLRIDFLAAMVSAALDNHDNAAAVRLLDEYQAMVEGYNWSLEKFIPISAELLMLNYKAGRGNDVNEKINELVNLFDKGKDKILNIDRARTLRPLALACHQVGLSDKSLSLYNKVLDEGLSNLNSRPRAIDLAATCSSMAVNSIEPDDRLWVKINQIKQGLKEPW</sequence>
<dbReference type="AlphaFoldDB" id="A0A1Q2MCY7"/>
<evidence type="ECO:0000313" key="3">
    <source>
        <dbReference type="Proteomes" id="UP000188181"/>
    </source>
</evidence>
<name>A0A1Q2MCY7_9BACT</name>
<feature type="transmembrane region" description="Helical" evidence="1">
    <location>
        <begin position="20"/>
        <end position="40"/>
    </location>
</feature>
<evidence type="ECO:0000256" key="1">
    <source>
        <dbReference type="SAM" id="Phobius"/>
    </source>
</evidence>
<protein>
    <submittedName>
        <fullName evidence="2">Uncharacterized protein</fullName>
    </submittedName>
</protein>
<evidence type="ECO:0000313" key="2">
    <source>
        <dbReference type="EMBL" id="AQQ70566.1"/>
    </source>
</evidence>
<accession>A0A1Q2MCY7</accession>
<proteinExistence type="predicted"/>
<organism evidence="2 3">
    <name type="scientific">Limihaloglobus sulfuriphilus</name>
    <dbReference type="NCBI Taxonomy" id="1851148"/>
    <lineage>
        <taxon>Bacteria</taxon>
        <taxon>Pseudomonadati</taxon>
        <taxon>Planctomycetota</taxon>
        <taxon>Phycisphaerae</taxon>
        <taxon>Sedimentisphaerales</taxon>
        <taxon>Sedimentisphaeraceae</taxon>
        <taxon>Limihaloglobus</taxon>
    </lineage>
</organism>
<gene>
    <name evidence="2" type="ORF">SMSP2_00918</name>
</gene>
<dbReference type="STRING" id="1851148.SMSP2_00918"/>
<reference evidence="3" key="1">
    <citation type="submission" date="2017-02" db="EMBL/GenBank/DDBJ databases">
        <title>Comparative genomics and description of representatives of a novel lineage of planctomycetes thriving in anoxic sediments.</title>
        <authorList>
            <person name="Spring S."/>
            <person name="Bunk B."/>
            <person name="Sproer C."/>
        </authorList>
    </citation>
    <scope>NUCLEOTIDE SEQUENCE [LARGE SCALE GENOMIC DNA]</scope>
    <source>
        <strain evidence="3">SM-Chi-D1</strain>
    </source>
</reference>
<keyword evidence="1" id="KW-0472">Membrane</keyword>
<dbReference type="Proteomes" id="UP000188181">
    <property type="component" value="Chromosome"/>
</dbReference>
<keyword evidence="1" id="KW-0812">Transmembrane</keyword>
<keyword evidence="3" id="KW-1185">Reference proteome</keyword>
<keyword evidence="1" id="KW-1133">Transmembrane helix</keyword>